<dbReference type="EMBL" id="CP000390">
    <property type="protein sequence ID" value="ABG62635.1"/>
    <property type="molecule type" value="Genomic_DNA"/>
</dbReference>
<name>Q11IZ0_CHESB</name>
<keyword evidence="2" id="KW-0812">Transmembrane</keyword>
<dbReference type="InterPro" id="IPR024408">
    <property type="entry name" value="Muramidase"/>
</dbReference>
<evidence type="ECO:0000259" key="3">
    <source>
        <dbReference type="Pfam" id="PF11860"/>
    </source>
</evidence>
<reference evidence="4" key="1">
    <citation type="submission" date="2006-06" db="EMBL/GenBank/DDBJ databases">
        <title>Complete sequence of chromosome of Chelativorans sp. BNC1.</title>
        <authorList>
            <consortium name="US DOE Joint Genome Institute"/>
            <person name="Copeland A."/>
            <person name="Lucas S."/>
            <person name="Lapidus A."/>
            <person name="Barry K."/>
            <person name="Detter J.C."/>
            <person name="Glavina del Rio T."/>
            <person name="Hammon N."/>
            <person name="Israni S."/>
            <person name="Dalin E."/>
            <person name="Tice H."/>
            <person name="Pitluck S."/>
            <person name="Chertkov O."/>
            <person name="Brettin T."/>
            <person name="Bruce D."/>
            <person name="Han C."/>
            <person name="Tapia R."/>
            <person name="Gilna P."/>
            <person name="Schmutz J."/>
            <person name="Larimer F."/>
            <person name="Land M."/>
            <person name="Hauser L."/>
            <person name="Kyrpides N."/>
            <person name="Mikhailova N."/>
            <person name="Richardson P."/>
        </authorList>
    </citation>
    <scope>NUCLEOTIDE SEQUENCE</scope>
    <source>
        <strain evidence="4">BNC1</strain>
    </source>
</reference>
<evidence type="ECO:0000256" key="1">
    <source>
        <dbReference type="SAM" id="MobiDB-lite"/>
    </source>
</evidence>
<accession>Q11IZ0</accession>
<organism evidence="4">
    <name type="scientific">Chelativorans sp. (strain BNC1)</name>
    <dbReference type="NCBI Taxonomy" id="266779"/>
    <lineage>
        <taxon>Bacteria</taxon>
        <taxon>Pseudomonadati</taxon>
        <taxon>Pseudomonadota</taxon>
        <taxon>Alphaproteobacteria</taxon>
        <taxon>Hyphomicrobiales</taxon>
        <taxon>Phyllobacteriaceae</taxon>
        <taxon>Chelativorans</taxon>
    </lineage>
</organism>
<feature type="transmembrane region" description="Helical" evidence="2">
    <location>
        <begin position="229"/>
        <end position="255"/>
    </location>
</feature>
<feature type="region of interest" description="Disordered" evidence="1">
    <location>
        <begin position="198"/>
        <end position="222"/>
    </location>
</feature>
<dbReference type="Pfam" id="PF11860">
    <property type="entry name" value="Muramidase"/>
    <property type="match status" value="1"/>
</dbReference>
<evidence type="ECO:0000256" key="2">
    <source>
        <dbReference type="SAM" id="Phobius"/>
    </source>
</evidence>
<dbReference type="InterPro" id="IPR023346">
    <property type="entry name" value="Lysozyme-like_dom_sf"/>
</dbReference>
<proteinExistence type="predicted"/>
<dbReference type="KEGG" id="mes:Meso_1239"/>
<dbReference type="AlphaFoldDB" id="Q11IZ0"/>
<dbReference type="HOGENOM" id="CLU_057859_2_0_5"/>
<dbReference type="SUPFAM" id="SSF53955">
    <property type="entry name" value="Lysozyme-like"/>
    <property type="match status" value="1"/>
</dbReference>
<dbReference type="OrthoDB" id="1523598at2"/>
<dbReference type="Gene3D" id="1.10.530.10">
    <property type="match status" value="1"/>
</dbReference>
<feature type="domain" description="N-acetylmuramidase" evidence="3">
    <location>
        <begin position="22"/>
        <end position="193"/>
    </location>
</feature>
<keyword evidence="2" id="KW-1133">Transmembrane helix</keyword>
<dbReference type="STRING" id="266779.Meso_1239"/>
<protein>
    <recommendedName>
        <fullName evidence="3">N-acetylmuramidase domain-containing protein</fullName>
    </recommendedName>
</protein>
<dbReference type="eggNOG" id="COG3409">
    <property type="taxonomic scope" value="Bacteria"/>
</dbReference>
<gene>
    <name evidence="4" type="ordered locus">Meso_1239</name>
</gene>
<sequence length="258" mass="27797">MPFDENARREIERVAKDRGWPAAALLAIAEVESGGRTHAIVSGRPEPLIRFEGHYFDRRLPSEKRAIARREGLAAPSAGAVKNPPAQAARWRMLERAAAIDKQAAYESVSWGIGQVMGAHWEWLGYNSVEDLVKDARNGVYGQVRLMANYIEKAGLADALKRQDWHTLARGYNGPGYARNGYHTKMAAAYERWSKAKPLPSGATPTPRPNPSPAPKPAPAAPQPGNAGILAAILAALAAAGAWIVNLPCSLFGIFCGG</sequence>
<feature type="compositionally biased region" description="Pro residues" evidence="1">
    <location>
        <begin position="206"/>
        <end position="222"/>
    </location>
</feature>
<keyword evidence="2" id="KW-0472">Membrane</keyword>
<evidence type="ECO:0000313" key="4">
    <source>
        <dbReference type="EMBL" id="ABG62635.1"/>
    </source>
</evidence>